<accession>A0ACB9HHP7</accession>
<dbReference type="Proteomes" id="UP001056120">
    <property type="component" value="Linkage Group LG12"/>
</dbReference>
<evidence type="ECO:0000313" key="1">
    <source>
        <dbReference type="EMBL" id="KAI3795021.1"/>
    </source>
</evidence>
<keyword evidence="2" id="KW-1185">Reference proteome</keyword>
<sequence length="226" mass="24790">MAVEGATTNNTAKPGCPTHCGNITVPYPFGIGIECSLDYSFHLTCNSSYEPPKLFLRESNMDIYNISDSELRIFTTIAYKCYDQTGVAFEHIAWTSLANFTFSAKNKFTVIGCDDYALIAGTNGADFSSGCFGLCSKARDVPNGECLGIGCCQTSIPKGLSKYDATLHTLRNHSDVLSFNECGYGFLVEEGSFEFGGVNDLSTDYWGFAERIRFGNSGFRNKRDDE</sequence>
<gene>
    <name evidence="1" type="ORF">L1987_37664</name>
</gene>
<reference evidence="1 2" key="2">
    <citation type="journal article" date="2022" name="Mol. Ecol. Resour.">
        <title>The genomes of chicory, endive, great burdock and yacon provide insights into Asteraceae paleo-polyploidization history and plant inulin production.</title>
        <authorList>
            <person name="Fan W."/>
            <person name="Wang S."/>
            <person name="Wang H."/>
            <person name="Wang A."/>
            <person name="Jiang F."/>
            <person name="Liu H."/>
            <person name="Zhao H."/>
            <person name="Xu D."/>
            <person name="Zhang Y."/>
        </authorList>
    </citation>
    <scope>NUCLEOTIDE SEQUENCE [LARGE SCALE GENOMIC DNA]</scope>
    <source>
        <strain evidence="2">cv. Yunnan</strain>
        <tissue evidence="1">Leaves</tissue>
    </source>
</reference>
<dbReference type="EMBL" id="CM042029">
    <property type="protein sequence ID" value="KAI3795021.1"/>
    <property type="molecule type" value="Genomic_DNA"/>
</dbReference>
<evidence type="ECO:0000313" key="2">
    <source>
        <dbReference type="Proteomes" id="UP001056120"/>
    </source>
</evidence>
<comment type="caution">
    <text evidence="1">The sequence shown here is derived from an EMBL/GenBank/DDBJ whole genome shotgun (WGS) entry which is preliminary data.</text>
</comment>
<proteinExistence type="predicted"/>
<name>A0ACB9HHP7_9ASTR</name>
<reference evidence="2" key="1">
    <citation type="journal article" date="2022" name="Mol. Ecol. Resour.">
        <title>The genomes of chicory, endive, great burdock and yacon provide insights into Asteraceae palaeo-polyploidization history and plant inulin production.</title>
        <authorList>
            <person name="Fan W."/>
            <person name="Wang S."/>
            <person name="Wang H."/>
            <person name="Wang A."/>
            <person name="Jiang F."/>
            <person name="Liu H."/>
            <person name="Zhao H."/>
            <person name="Xu D."/>
            <person name="Zhang Y."/>
        </authorList>
    </citation>
    <scope>NUCLEOTIDE SEQUENCE [LARGE SCALE GENOMIC DNA]</scope>
    <source>
        <strain evidence="2">cv. Yunnan</strain>
    </source>
</reference>
<organism evidence="1 2">
    <name type="scientific">Smallanthus sonchifolius</name>
    <dbReference type="NCBI Taxonomy" id="185202"/>
    <lineage>
        <taxon>Eukaryota</taxon>
        <taxon>Viridiplantae</taxon>
        <taxon>Streptophyta</taxon>
        <taxon>Embryophyta</taxon>
        <taxon>Tracheophyta</taxon>
        <taxon>Spermatophyta</taxon>
        <taxon>Magnoliopsida</taxon>
        <taxon>eudicotyledons</taxon>
        <taxon>Gunneridae</taxon>
        <taxon>Pentapetalae</taxon>
        <taxon>asterids</taxon>
        <taxon>campanulids</taxon>
        <taxon>Asterales</taxon>
        <taxon>Asteraceae</taxon>
        <taxon>Asteroideae</taxon>
        <taxon>Heliantheae alliance</taxon>
        <taxon>Millerieae</taxon>
        <taxon>Smallanthus</taxon>
    </lineage>
</organism>
<protein>
    <submittedName>
        <fullName evidence="1">Uncharacterized protein</fullName>
    </submittedName>
</protein>